<accession>A0AAV6IWT9</accession>
<gene>
    <name evidence="2" type="ORF">RHGRI_026540</name>
</gene>
<dbReference type="EMBL" id="JACTNZ010000009">
    <property type="protein sequence ID" value="KAG5531962.1"/>
    <property type="molecule type" value="Genomic_DNA"/>
</dbReference>
<feature type="compositionally biased region" description="Basic and acidic residues" evidence="1">
    <location>
        <begin position="38"/>
        <end position="49"/>
    </location>
</feature>
<organism evidence="2 3">
    <name type="scientific">Rhododendron griersonianum</name>
    <dbReference type="NCBI Taxonomy" id="479676"/>
    <lineage>
        <taxon>Eukaryota</taxon>
        <taxon>Viridiplantae</taxon>
        <taxon>Streptophyta</taxon>
        <taxon>Embryophyta</taxon>
        <taxon>Tracheophyta</taxon>
        <taxon>Spermatophyta</taxon>
        <taxon>Magnoliopsida</taxon>
        <taxon>eudicotyledons</taxon>
        <taxon>Gunneridae</taxon>
        <taxon>Pentapetalae</taxon>
        <taxon>asterids</taxon>
        <taxon>Ericales</taxon>
        <taxon>Ericaceae</taxon>
        <taxon>Ericoideae</taxon>
        <taxon>Rhodoreae</taxon>
        <taxon>Rhododendron</taxon>
    </lineage>
</organism>
<comment type="caution">
    <text evidence="2">The sequence shown here is derived from an EMBL/GenBank/DDBJ whole genome shotgun (WGS) entry which is preliminary data.</text>
</comment>
<proteinExistence type="predicted"/>
<keyword evidence="3" id="KW-1185">Reference proteome</keyword>
<reference evidence="2" key="1">
    <citation type="submission" date="2020-08" db="EMBL/GenBank/DDBJ databases">
        <title>Plant Genome Project.</title>
        <authorList>
            <person name="Zhang R.-G."/>
        </authorList>
    </citation>
    <scope>NUCLEOTIDE SEQUENCE</scope>
    <source>
        <strain evidence="2">WSP0</strain>
        <tissue evidence="2">Leaf</tissue>
    </source>
</reference>
<sequence>MRSAGSRNNTHRDSTPDEIQNTVRPGIGDAQQRNQQDNAEKEAEGEKGNRTVGLSNFKHLNEPREILIH</sequence>
<feature type="compositionally biased region" description="Basic and acidic residues" evidence="1">
    <location>
        <begin position="59"/>
        <end position="69"/>
    </location>
</feature>
<protein>
    <submittedName>
        <fullName evidence="2">Uncharacterized protein</fullName>
    </submittedName>
</protein>
<name>A0AAV6IWT9_9ERIC</name>
<feature type="region of interest" description="Disordered" evidence="1">
    <location>
        <begin position="1"/>
        <end position="69"/>
    </location>
</feature>
<dbReference type="AlphaFoldDB" id="A0AAV6IWT9"/>
<dbReference type="Proteomes" id="UP000823749">
    <property type="component" value="Chromosome 9"/>
</dbReference>
<evidence type="ECO:0000256" key="1">
    <source>
        <dbReference type="SAM" id="MobiDB-lite"/>
    </source>
</evidence>
<evidence type="ECO:0000313" key="2">
    <source>
        <dbReference type="EMBL" id="KAG5531962.1"/>
    </source>
</evidence>
<evidence type="ECO:0000313" key="3">
    <source>
        <dbReference type="Proteomes" id="UP000823749"/>
    </source>
</evidence>